<dbReference type="PROSITE" id="PS00061">
    <property type="entry name" value="ADH_SHORT"/>
    <property type="match status" value="1"/>
</dbReference>
<evidence type="ECO:0000256" key="1">
    <source>
        <dbReference type="ARBA" id="ARBA00006484"/>
    </source>
</evidence>
<dbReference type="Proteomes" id="UP001601303">
    <property type="component" value="Unassembled WGS sequence"/>
</dbReference>
<dbReference type="GO" id="GO:0016491">
    <property type="term" value="F:oxidoreductase activity"/>
    <property type="evidence" value="ECO:0007669"/>
    <property type="project" value="UniProtKB-KW"/>
</dbReference>
<feature type="compositionally biased region" description="Basic and acidic residues" evidence="4">
    <location>
        <begin position="270"/>
        <end position="279"/>
    </location>
</feature>
<dbReference type="PIRSF" id="PIRSF000126">
    <property type="entry name" value="11-beta-HSD1"/>
    <property type="match status" value="1"/>
</dbReference>
<dbReference type="EMBL" id="JBIAHM010000011">
    <property type="protein sequence ID" value="MFE9602764.1"/>
    <property type="molecule type" value="Genomic_DNA"/>
</dbReference>
<feature type="region of interest" description="Disordered" evidence="4">
    <location>
        <begin position="266"/>
        <end position="306"/>
    </location>
</feature>
<evidence type="ECO:0000256" key="4">
    <source>
        <dbReference type="SAM" id="MobiDB-lite"/>
    </source>
</evidence>
<proteinExistence type="inferred from homology"/>
<dbReference type="PANTHER" id="PTHR44196:SF2">
    <property type="entry name" value="SHORT-CHAIN DEHYDROGENASE-RELATED"/>
    <property type="match status" value="1"/>
</dbReference>
<comment type="similarity">
    <text evidence="1 3">Belongs to the short-chain dehydrogenases/reductases (SDR) family.</text>
</comment>
<dbReference type="SUPFAM" id="SSF51735">
    <property type="entry name" value="NAD(P)-binding Rossmann-fold domains"/>
    <property type="match status" value="1"/>
</dbReference>
<dbReference type="InterPro" id="IPR002347">
    <property type="entry name" value="SDR_fam"/>
</dbReference>
<dbReference type="RefSeq" id="WP_388110872.1">
    <property type="nucleotide sequence ID" value="NZ_JBIAHM010000011.1"/>
</dbReference>
<dbReference type="PRINTS" id="PR00080">
    <property type="entry name" value="SDRFAMILY"/>
</dbReference>
<dbReference type="Pfam" id="PF00106">
    <property type="entry name" value="adh_short"/>
    <property type="match status" value="1"/>
</dbReference>
<dbReference type="EC" id="1.-.-.-" evidence="5"/>
<gene>
    <name evidence="5" type="ORF">ACFYNQ_29900</name>
</gene>
<evidence type="ECO:0000313" key="5">
    <source>
        <dbReference type="EMBL" id="MFE9602764.1"/>
    </source>
</evidence>
<sequence>MPEHSGKQGSTALVTGASYGIGADIARALAARGHDLVLVARSAEPLARLAATLEADHGITARPLPADLTAATGLERVAEAARDADILVNNAGAGLGLSFERTAWAQERHMLDLNVVAPSRLLHAALPGMLRRGRGRVLNVSSVAAAGPVWQGTSYGASKAYAVALTESLAYSRRIRTSPVALTALVLGHTTSEFHARAGIPPSPPSLTLPSRYVADLAVRAIHRRRPPVVCVPSVRYKLVAGLLRHLPHRLLALPHLADDFTVTSYGADRPGDRNRPDDGDQVSAGGDGEDGVLSAEAHGQGEGQW</sequence>
<dbReference type="PRINTS" id="PR00081">
    <property type="entry name" value="GDHRDH"/>
</dbReference>
<keyword evidence="6" id="KW-1185">Reference proteome</keyword>
<organism evidence="5 6">
    <name type="scientific">Streptomyces hokutonensis</name>
    <dbReference type="NCBI Taxonomy" id="1306990"/>
    <lineage>
        <taxon>Bacteria</taxon>
        <taxon>Bacillati</taxon>
        <taxon>Actinomycetota</taxon>
        <taxon>Actinomycetes</taxon>
        <taxon>Kitasatosporales</taxon>
        <taxon>Streptomycetaceae</taxon>
        <taxon>Streptomyces</taxon>
    </lineage>
</organism>
<dbReference type="Gene3D" id="3.40.50.720">
    <property type="entry name" value="NAD(P)-binding Rossmann-like Domain"/>
    <property type="match status" value="1"/>
</dbReference>
<evidence type="ECO:0000313" key="6">
    <source>
        <dbReference type="Proteomes" id="UP001601303"/>
    </source>
</evidence>
<reference evidence="5 6" key="1">
    <citation type="submission" date="2024-10" db="EMBL/GenBank/DDBJ databases">
        <title>The Natural Products Discovery Center: Release of the First 8490 Sequenced Strains for Exploring Actinobacteria Biosynthetic Diversity.</title>
        <authorList>
            <person name="Kalkreuter E."/>
            <person name="Kautsar S.A."/>
            <person name="Yang D."/>
            <person name="Bader C.D."/>
            <person name="Teijaro C.N."/>
            <person name="Fluegel L."/>
            <person name="Davis C.M."/>
            <person name="Simpson J.R."/>
            <person name="Lauterbach L."/>
            <person name="Steele A.D."/>
            <person name="Gui C."/>
            <person name="Meng S."/>
            <person name="Li G."/>
            <person name="Viehrig K."/>
            <person name="Ye F."/>
            <person name="Su P."/>
            <person name="Kiefer A.F."/>
            <person name="Nichols A."/>
            <person name="Cepeda A.J."/>
            <person name="Yan W."/>
            <person name="Fan B."/>
            <person name="Jiang Y."/>
            <person name="Adhikari A."/>
            <person name="Zheng C.-J."/>
            <person name="Schuster L."/>
            <person name="Cowan T.M."/>
            <person name="Smanski M.J."/>
            <person name="Chevrette M.G."/>
            <person name="De Carvalho L.P.S."/>
            <person name="Shen B."/>
        </authorList>
    </citation>
    <scope>NUCLEOTIDE SEQUENCE [LARGE SCALE GENOMIC DNA]</scope>
    <source>
        <strain evidence="5 6">NPDC006488</strain>
    </source>
</reference>
<dbReference type="PANTHER" id="PTHR44196">
    <property type="entry name" value="DEHYDROGENASE/REDUCTASE SDR FAMILY MEMBER 7B"/>
    <property type="match status" value="1"/>
</dbReference>
<dbReference type="CDD" id="cd05233">
    <property type="entry name" value="SDR_c"/>
    <property type="match status" value="1"/>
</dbReference>
<dbReference type="InterPro" id="IPR020904">
    <property type="entry name" value="Sc_DH/Rdtase_CS"/>
</dbReference>
<dbReference type="InterPro" id="IPR036291">
    <property type="entry name" value="NAD(P)-bd_dom_sf"/>
</dbReference>
<accession>A0ABW6M9F1</accession>
<comment type="caution">
    <text evidence="5">The sequence shown here is derived from an EMBL/GenBank/DDBJ whole genome shotgun (WGS) entry which is preliminary data.</text>
</comment>
<keyword evidence="2 5" id="KW-0560">Oxidoreductase</keyword>
<evidence type="ECO:0000256" key="3">
    <source>
        <dbReference type="RuleBase" id="RU000363"/>
    </source>
</evidence>
<evidence type="ECO:0000256" key="2">
    <source>
        <dbReference type="ARBA" id="ARBA00023002"/>
    </source>
</evidence>
<protein>
    <submittedName>
        <fullName evidence="5">SDR family NAD(P)-dependent oxidoreductase</fullName>
        <ecNumber evidence="5">1.-.-.-</ecNumber>
    </submittedName>
</protein>
<name>A0ABW6M9F1_9ACTN</name>